<feature type="transmembrane region" description="Helical" evidence="9">
    <location>
        <begin position="845"/>
        <end position="867"/>
    </location>
</feature>
<dbReference type="InterPro" id="IPR050352">
    <property type="entry name" value="ABCG_transporters"/>
</dbReference>
<evidence type="ECO:0000256" key="7">
    <source>
        <dbReference type="ARBA" id="ARBA00023136"/>
    </source>
</evidence>
<dbReference type="InParanoid" id="A8P9R1"/>
<proteinExistence type="predicted"/>
<evidence type="ECO:0000256" key="2">
    <source>
        <dbReference type="ARBA" id="ARBA00022448"/>
    </source>
</evidence>
<dbReference type="InterPro" id="IPR000742">
    <property type="entry name" value="EGF"/>
</dbReference>
<dbReference type="InterPro" id="IPR017871">
    <property type="entry name" value="ABC_transporter-like_CS"/>
</dbReference>
<dbReference type="Proteomes" id="UP000001861">
    <property type="component" value="Unassembled WGS sequence"/>
</dbReference>
<evidence type="ECO:0000256" key="1">
    <source>
        <dbReference type="ARBA" id="ARBA00004141"/>
    </source>
</evidence>
<evidence type="ECO:0000313" key="12">
    <source>
        <dbReference type="EMBL" id="EAU81966.2"/>
    </source>
</evidence>
<dbReference type="GO" id="GO:0005524">
    <property type="term" value="F:ATP binding"/>
    <property type="evidence" value="ECO:0007669"/>
    <property type="project" value="UniProtKB-KW"/>
</dbReference>
<keyword evidence="2" id="KW-0813">Transport</keyword>
<feature type="transmembrane region" description="Helical" evidence="9">
    <location>
        <begin position="704"/>
        <end position="724"/>
    </location>
</feature>
<reference evidence="12 13" key="1">
    <citation type="journal article" date="2010" name="Proc. Natl. Acad. Sci. U.S.A.">
        <title>Insights into evolution of multicellular fungi from the assembled chromosomes of the mushroom Coprinopsis cinerea (Coprinus cinereus).</title>
        <authorList>
            <person name="Stajich J.E."/>
            <person name="Wilke S.K."/>
            <person name="Ahren D."/>
            <person name="Au C.H."/>
            <person name="Birren B.W."/>
            <person name="Borodovsky M."/>
            <person name="Burns C."/>
            <person name="Canback B."/>
            <person name="Casselton L.A."/>
            <person name="Cheng C.K."/>
            <person name="Deng J."/>
            <person name="Dietrich F.S."/>
            <person name="Fargo D.C."/>
            <person name="Farman M.L."/>
            <person name="Gathman A.C."/>
            <person name="Goldberg J."/>
            <person name="Guigo R."/>
            <person name="Hoegger P.J."/>
            <person name="Hooker J.B."/>
            <person name="Huggins A."/>
            <person name="James T.Y."/>
            <person name="Kamada T."/>
            <person name="Kilaru S."/>
            <person name="Kodira C."/>
            <person name="Kues U."/>
            <person name="Kupfer D."/>
            <person name="Kwan H.S."/>
            <person name="Lomsadze A."/>
            <person name="Li W."/>
            <person name="Lilly W.W."/>
            <person name="Ma L.J."/>
            <person name="Mackey A.J."/>
            <person name="Manning G."/>
            <person name="Martin F."/>
            <person name="Muraguchi H."/>
            <person name="Natvig D.O."/>
            <person name="Palmerini H."/>
            <person name="Ramesh M.A."/>
            <person name="Rehmeyer C.J."/>
            <person name="Roe B.A."/>
            <person name="Shenoy N."/>
            <person name="Stanke M."/>
            <person name="Ter-Hovhannisyan V."/>
            <person name="Tunlid A."/>
            <person name="Velagapudi R."/>
            <person name="Vision T.J."/>
            <person name="Zeng Q."/>
            <person name="Zolan M.E."/>
            <person name="Pukkila P.J."/>
        </authorList>
    </citation>
    <scope>NUCLEOTIDE SEQUENCE [LARGE SCALE GENOMIC DNA]</scope>
    <source>
        <strain evidence="13">Okayama-7 / 130 / ATCC MYA-4618 / FGSC 9003</strain>
    </source>
</reference>
<dbReference type="GeneID" id="6016438"/>
<dbReference type="PROSITE" id="PS01186">
    <property type="entry name" value="EGF_2"/>
    <property type="match status" value="1"/>
</dbReference>
<keyword evidence="5" id="KW-0067">ATP-binding</keyword>
<accession>A8P9R1</accession>
<evidence type="ECO:0000256" key="8">
    <source>
        <dbReference type="SAM" id="MobiDB-lite"/>
    </source>
</evidence>
<feature type="domain" description="ABC transporter" evidence="11">
    <location>
        <begin position="360"/>
        <end position="611"/>
    </location>
</feature>
<dbReference type="InterPro" id="IPR013525">
    <property type="entry name" value="ABC2_TM"/>
</dbReference>
<dbReference type="InterPro" id="IPR003439">
    <property type="entry name" value="ABC_transporter-like_ATP-bd"/>
</dbReference>
<dbReference type="OrthoDB" id="66620at2759"/>
<feature type="transmembrane region" description="Helical" evidence="9">
    <location>
        <begin position="736"/>
        <end position="760"/>
    </location>
</feature>
<keyword evidence="7 9" id="KW-0472">Membrane</keyword>
<protein>
    <submittedName>
        <fullName evidence="12">ABC transporter</fullName>
    </submittedName>
</protein>
<dbReference type="SUPFAM" id="SSF52540">
    <property type="entry name" value="P-loop containing nucleoside triphosphate hydrolases"/>
    <property type="match status" value="1"/>
</dbReference>
<feature type="signal peptide" evidence="10">
    <location>
        <begin position="1"/>
        <end position="17"/>
    </location>
</feature>
<evidence type="ECO:0000256" key="10">
    <source>
        <dbReference type="SAM" id="SignalP"/>
    </source>
</evidence>
<dbReference type="PANTHER" id="PTHR48041">
    <property type="entry name" value="ABC TRANSPORTER G FAMILY MEMBER 28"/>
    <property type="match status" value="1"/>
</dbReference>
<dbReference type="PANTHER" id="PTHR48041:SF139">
    <property type="entry name" value="PROTEIN SCARLET"/>
    <property type="match status" value="1"/>
</dbReference>
<name>A8P9R1_COPC7</name>
<dbReference type="HOGENOM" id="CLU_000604_57_1_1"/>
<dbReference type="GO" id="GO:0140359">
    <property type="term" value="F:ABC-type transporter activity"/>
    <property type="evidence" value="ECO:0007669"/>
    <property type="project" value="InterPro"/>
</dbReference>
<dbReference type="SMART" id="SM00382">
    <property type="entry name" value="AAA"/>
    <property type="match status" value="1"/>
</dbReference>
<feature type="chain" id="PRO_5002725107" evidence="10">
    <location>
        <begin position="18"/>
        <end position="961"/>
    </location>
</feature>
<dbReference type="Pfam" id="PF00005">
    <property type="entry name" value="ABC_tran"/>
    <property type="match status" value="1"/>
</dbReference>
<keyword evidence="10" id="KW-0732">Signal</keyword>
<keyword evidence="6 9" id="KW-1133">Transmembrane helix</keyword>
<dbReference type="PROSITE" id="PS50893">
    <property type="entry name" value="ABC_TRANSPORTER_2"/>
    <property type="match status" value="1"/>
</dbReference>
<dbReference type="STRING" id="240176.A8P9R1"/>
<feature type="transmembrane region" description="Helical" evidence="9">
    <location>
        <begin position="935"/>
        <end position="957"/>
    </location>
</feature>
<keyword evidence="13" id="KW-1185">Reference proteome</keyword>
<dbReference type="VEuPathDB" id="FungiDB:CC1G_09152"/>
<evidence type="ECO:0000313" key="13">
    <source>
        <dbReference type="Proteomes" id="UP000001861"/>
    </source>
</evidence>
<dbReference type="InterPro" id="IPR027417">
    <property type="entry name" value="P-loop_NTPase"/>
</dbReference>
<feature type="transmembrane region" description="Helical" evidence="9">
    <location>
        <begin position="781"/>
        <end position="808"/>
    </location>
</feature>
<dbReference type="KEGG" id="cci:CC1G_09152"/>
<evidence type="ECO:0000256" key="6">
    <source>
        <dbReference type="ARBA" id="ARBA00022989"/>
    </source>
</evidence>
<dbReference type="OMA" id="EQFYCTA"/>
<dbReference type="InterPro" id="IPR003593">
    <property type="entry name" value="AAA+_ATPase"/>
</dbReference>
<dbReference type="eggNOG" id="KOG0061">
    <property type="taxonomic scope" value="Eukaryota"/>
</dbReference>
<organism evidence="12 13">
    <name type="scientific">Coprinopsis cinerea (strain Okayama-7 / 130 / ATCC MYA-4618 / FGSC 9003)</name>
    <name type="common">Inky cap fungus</name>
    <name type="synonym">Hormographiella aspergillata</name>
    <dbReference type="NCBI Taxonomy" id="240176"/>
    <lineage>
        <taxon>Eukaryota</taxon>
        <taxon>Fungi</taxon>
        <taxon>Dikarya</taxon>
        <taxon>Basidiomycota</taxon>
        <taxon>Agaricomycotina</taxon>
        <taxon>Agaricomycetes</taxon>
        <taxon>Agaricomycetidae</taxon>
        <taxon>Agaricales</taxon>
        <taxon>Agaricineae</taxon>
        <taxon>Psathyrellaceae</taxon>
        <taxon>Coprinopsis</taxon>
    </lineage>
</organism>
<feature type="transmembrane region" description="Helical" evidence="9">
    <location>
        <begin position="308"/>
        <end position="331"/>
    </location>
</feature>
<comment type="caution">
    <text evidence="12">The sequence shown here is derived from an EMBL/GenBank/DDBJ whole genome shotgun (WGS) entry which is preliminary data.</text>
</comment>
<evidence type="ECO:0000256" key="3">
    <source>
        <dbReference type="ARBA" id="ARBA00022692"/>
    </source>
</evidence>
<evidence type="ECO:0000259" key="11">
    <source>
        <dbReference type="PROSITE" id="PS50893"/>
    </source>
</evidence>
<feature type="transmembrane region" description="Helical" evidence="9">
    <location>
        <begin position="820"/>
        <end position="838"/>
    </location>
</feature>
<dbReference type="Pfam" id="PF01061">
    <property type="entry name" value="ABC2_membrane"/>
    <property type="match status" value="1"/>
</dbReference>
<dbReference type="Gene3D" id="3.40.50.300">
    <property type="entry name" value="P-loop containing nucleotide triphosphate hydrolases"/>
    <property type="match status" value="1"/>
</dbReference>
<dbReference type="RefSeq" id="XP_001839818.2">
    <property type="nucleotide sequence ID" value="XM_001839766.2"/>
</dbReference>
<dbReference type="EMBL" id="AACS02000002">
    <property type="protein sequence ID" value="EAU81966.2"/>
    <property type="molecule type" value="Genomic_DNA"/>
</dbReference>
<dbReference type="GO" id="GO:0016020">
    <property type="term" value="C:membrane"/>
    <property type="evidence" value="ECO:0007669"/>
    <property type="project" value="UniProtKB-SubCell"/>
</dbReference>
<comment type="subcellular location">
    <subcellularLocation>
        <location evidence="1">Membrane</location>
        <topology evidence="1">Multi-pass membrane protein</topology>
    </subcellularLocation>
</comment>
<feature type="region of interest" description="Disordered" evidence="8">
    <location>
        <begin position="644"/>
        <end position="676"/>
    </location>
</feature>
<evidence type="ECO:0000256" key="9">
    <source>
        <dbReference type="SAM" id="Phobius"/>
    </source>
</evidence>
<keyword evidence="4" id="KW-0547">Nucleotide-binding</keyword>
<evidence type="ECO:0000256" key="4">
    <source>
        <dbReference type="ARBA" id="ARBA00022741"/>
    </source>
</evidence>
<dbReference type="GO" id="GO:0016887">
    <property type="term" value="F:ATP hydrolysis activity"/>
    <property type="evidence" value="ECO:0007669"/>
    <property type="project" value="InterPro"/>
</dbReference>
<dbReference type="AlphaFoldDB" id="A8P9R1"/>
<sequence>MKAPWILATLAAATVYAQTCENYGIVNGDDCSCPTGFGGPTCSEMSCRGTLFEGADREYTETSSGFANLTASGCSCESGWGGIGCNVCQTANACQSAFSAVSSGTPNFSDVQNNTMVCNTKPRVYAAAQMSCSVTNPTLQALFPLLSTLNIERTLRPDLSPLPGSSSFGPSGTAFAQLIYDGVEQFYCQADSCVQTSTDTTNSYSCNNLQCTCRPDTTFCGGSGGPTNLTEVINGLTGTLGIECAEDAETGEQLCNFVQSTLQSLFGAQGLALNGCTFGECVRQSVIDSSSDGGPSEAPKPKPLSGGVIAGLAVVGGLVLLALLFLLWGFLSQRTARRKAFVDPMVKVGVTWSNLSYCVPASTGIFKRKKQTEDGDKFIIDNISGHVPSGQMMAILGPSGAGKTTLIEILAGKSKIGITTGKVSFPFEGEDNQTPPRIGFVPQQDILPPTLTVFETLLFAARLRLPESISDVDKQTRVNDLLEKLGINHVRDTRIGDVSGGKARGISGGEMRRVTIGLELIASPDVLLLDEPTSGKCLDSVSAARIANVLHAIAHDPVNPIPVIASIHQPSSILYQKFDSILLLAHGRALYSGPGGFQPVQYFARCAPGTVAPYQEGYNIAEYLLEVASDPPVNLFALANQNQSQTISGDSPDIEKEGAQRTTHGSKEMLAPPPRNGSTYATTFLTQLQYLCGREWKVLKRDKTLFWTHLAVSAVLGVFCGGLYFDAGVTISGFQSRVGCLFFLGALVAFSSLSALYNVVEIRPLFLRERSSSYYSPTAWLLSRFFFDMIPLRLIPTIIVSTITYWMAGLAPDAPHFFKFLFILVLYSLAMTLFNFLLGTCFQNGGVAILLSALSALYQMTFAGFFVNLSDIPPVLRWLQWIAPLKYTLEALAVNEVDSGLMIEDTLEGVPVNVSAALIMQLLFGFGLDNYYRDVLILFGFIAGFGIGVIGVVWFFVRERR</sequence>
<dbReference type="PROSITE" id="PS00211">
    <property type="entry name" value="ABC_TRANSPORTER_1"/>
    <property type="match status" value="1"/>
</dbReference>
<evidence type="ECO:0000256" key="5">
    <source>
        <dbReference type="ARBA" id="ARBA00022840"/>
    </source>
</evidence>
<keyword evidence="3 9" id="KW-0812">Transmembrane</keyword>
<gene>
    <name evidence="12" type="ORF">CC1G_09152</name>
</gene>